<reference evidence="3 4" key="1">
    <citation type="submission" date="2022-06" db="EMBL/GenBank/DDBJ databases">
        <title>Genomic Encyclopedia of Archaeal and Bacterial Type Strains, Phase II (KMG-II): from individual species to whole genera.</title>
        <authorList>
            <person name="Goeker M."/>
        </authorList>
    </citation>
    <scope>NUCLEOTIDE SEQUENCE [LARGE SCALE GENOMIC DNA]</scope>
    <source>
        <strain evidence="3 4">DSM 40477</strain>
    </source>
</reference>
<protein>
    <submittedName>
        <fullName evidence="3">Uncharacterized protein</fullName>
    </submittedName>
</protein>
<feature type="transmembrane region" description="Helical" evidence="2">
    <location>
        <begin position="195"/>
        <end position="213"/>
    </location>
</feature>
<evidence type="ECO:0000256" key="1">
    <source>
        <dbReference type="SAM" id="MobiDB-lite"/>
    </source>
</evidence>
<keyword evidence="2" id="KW-0812">Transmembrane</keyword>
<comment type="caution">
    <text evidence="3">The sequence shown here is derived from an EMBL/GenBank/DDBJ whole genome shotgun (WGS) entry which is preliminary data.</text>
</comment>
<organism evidence="3 4">
    <name type="scientific">Streptoalloteichus tenebrarius (strain ATCC 17920 / DSM 40477 / JCM 4838 / CBS 697.72 / NBRC 16177 / NCIMB 11028 / NRRL B-12390 / A12253. 1 / ISP 5477)</name>
    <name type="common">Streptomyces tenebrarius</name>
    <dbReference type="NCBI Taxonomy" id="1933"/>
    <lineage>
        <taxon>Bacteria</taxon>
        <taxon>Bacillati</taxon>
        <taxon>Actinomycetota</taxon>
        <taxon>Actinomycetes</taxon>
        <taxon>Pseudonocardiales</taxon>
        <taxon>Pseudonocardiaceae</taxon>
        <taxon>Streptoalloteichus</taxon>
    </lineage>
</organism>
<evidence type="ECO:0000313" key="4">
    <source>
        <dbReference type="Proteomes" id="UP001205311"/>
    </source>
</evidence>
<sequence>MAAAHSTEAIGYARSNFRGPGHQDPGAITVETTGVPVYALDPAFVRGETVGSVATLAYVAVVAHAQNGGTATIQVTPASPGHLGTEWRVDTVLSGDDERQLAGQLPSDTVLLSEPQINGWYALSDDGVRLLRASLPQSAVGVFVPLGEYQRQVRDRYADKQPGSAHHRDSRPAGEQQAQPSGAPRGARSSESSSSVPWLAAAVALLLGVAYLARRRCRTKHIPQ</sequence>
<keyword evidence="4" id="KW-1185">Reference proteome</keyword>
<proteinExistence type="predicted"/>
<gene>
    <name evidence="3" type="ORF">LX15_000822</name>
</gene>
<dbReference type="EMBL" id="JAMTCP010000003">
    <property type="protein sequence ID" value="MCP2257137.1"/>
    <property type="molecule type" value="Genomic_DNA"/>
</dbReference>
<evidence type="ECO:0000313" key="3">
    <source>
        <dbReference type="EMBL" id="MCP2257137.1"/>
    </source>
</evidence>
<accession>A0ABT1HNQ2</accession>
<feature type="region of interest" description="Disordered" evidence="1">
    <location>
        <begin position="157"/>
        <end position="192"/>
    </location>
</feature>
<dbReference type="Proteomes" id="UP001205311">
    <property type="component" value="Unassembled WGS sequence"/>
</dbReference>
<name>A0ABT1HNQ2_STRSD</name>
<keyword evidence="2" id="KW-1133">Transmembrane helix</keyword>
<evidence type="ECO:0000256" key="2">
    <source>
        <dbReference type="SAM" id="Phobius"/>
    </source>
</evidence>
<keyword evidence="2" id="KW-0472">Membrane</keyword>